<evidence type="ECO:0000313" key="5">
    <source>
        <dbReference type="EMBL" id="VYS85425.1"/>
    </source>
</evidence>
<dbReference type="SUPFAM" id="SSF53807">
    <property type="entry name" value="Helical backbone' metal receptor"/>
    <property type="match status" value="1"/>
</dbReference>
<dbReference type="RefSeq" id="WP_156341982.1">
    <property type="nucleotide sequence ID" value="NZ_CACRSY010000007.1"/>
</dbReference>
<dbReference type="PROSITE" id="PS51257">
    <property type="entry name" value="PROKAR_LIPOPROTEIN"/>
    <property type="match status" value="1"/>
</dbReference>
<proteinExistence type="inferred from homology"/>
<gene>
    <name evidence="5" type="primary">yfmC</name>
    <name evidence="5" type="ORF">BHLFYP23_01822</name>
</gene>
<dbReference type="EMBL" id="CACRSY010000007">
    <property type="protein sequence ID" value="VYS85425.1"/>
    <property type="molecule type" value="Genomic_DNA"/>
</dbReference>
<feature type="compositionally biased region" description="Basic and acidic residues" evidence="2">
    <location>
        <begin position="28"/>
        <end position="49"/>
    </location>
</feature>
<accession>A0A6N2S0H6</accession>
<protein>
    <submittedName>
        <fullName evidence="5">Fe(3+)-citrate-binding protein YfmC</fullName>
    </submittedName>
</protein>
<dbReference type="InterPro" id="IPR050902">
    <property type="entry name" value="ABC_Transporter_SBP"/>
</dbReference>
<evidence type="ECO:0000256" key="3">
    <source>
        <dbReference type="SAM" id="SignalP"/>
    </source>
</evidence>
<name>A0A6N2S0H6_BLAHA</name>
<dbReference type="InterPro" id="IPR002491">
    <property type="entry name" value="ABC_transptr_periplasmic_BD"/>
</dbReference>
<dbReference type="Pfam" id="PF01497">
    <property type="entry name" value="Peripla_BP_2"/>
    <property type="match status" value="1"/>
</dbReference>
<organism evidence="5">
    <name type="scientific">Blautia hansenii</name>
    <name type="common">Ruminococcus hansenii</name>
    <dbReference type="NCBI Taxonomy" id="1322"/>
    <lineage>
        <taxon>Bacteria</taxon>
        <taxon>Bacillati</taxon>
        <taxon>Bacillota</taxon>
        <taxon>Clostridia</taxon>
        <taxon>Lachnospirales</taxon>
        <taxon>Lachnospiraceae</taxon>
        <taxon>Blautia</taxon>
    </lineage>
</organism>
<feature type="region of interest" description="Disordered" evidence="2">
    <location>
        <begin position="23"/>
        <end position="49"/>
    </location>
</feature>
<evidence type="ECO:0000256" key="2">
    <source>
        <dbReference type="SAM" id="MobiDB-lite"/>
    </source>
</evidence>
<sequence length="379" mass="42743">MKKRIRLLALLLAACMTAGMAACGSDGAKTENKDTDTKKEAQDTEEKDGKRTIVDSMDREVEIPAEVDSIVCLNVTSLRYTCYMQAQDLVVGVEDYEQKQSISRPYNYVNFDKFKDLPVVGNNGEHYIEEIITAEPDVIMMSALGNCDADDVQEKTGIPVVVIPGSDQMMDENVYETFRIMGEVYQKEDRAEELIAYLEETKKDLDSRTKDIPEEEKQSVYVGGVSFKGAHGFEGTEANYAPFSAIYAKNLANETDQTGAFNIDLEQVLAWNPDVIFVDFNGMELIKQHYAENPDYYNQLKAVQEGKVYSQISFRSSASNLDMALADTYYAGSVLYPEKFADINPEEKADEIFEKLLGQKFYDTLKENGYEFRQVQIGE</sequence>
<dbReference type="PANTHER" id="PTHR30535">
    <property type="entry name" value="VITAMIN B12-BINDING PROTEIN"/>
    <property type="match status" value="1"/>
</dbReference>
<dbReference type="CDD" id="cd01147">
    <property type="entry name" value="HemV-2"/>
    <property type="match status" value="1"/>
</dbReference>
<evidence type="ECO:0000259" key="4">
    <source>
        <dbReference type="PROSITE" id="PS50983"/>
    </source>
</evidence>
<comment type="similarity">
    <text evidence="1">Belongs to the bacterial solute-binding protein 8 family.</text>
</comment>
<dbReference type="Gene3D" id="3.40.50.1980">
    <property type="entry name" value="Nitrogenase molybdenum iron protein domain"/>
    <property type="match status" value="2"/>
</dbReference>
<keyword evidence="3" id="KW-0732">Signal</keyword>
<reference evidence="5" key="1">
    <citation type="submission" date="2019-11" db="EMBL/GenBank/DDBJ databases">
        <authorList>
            <person name="Feng L."/>
        </authorList>
    </citation>
    <scope>NUCLEOTIDE SEQUENCE</scope>
    <source>
        <strain evidence="5">BhanseniiLFYP23</strain>
    </source>
</reference>
<feature type="domain" description="Fe/B12 periplasmic-binding" evidence="4">
    <location>
        <begin position="69"/>
        <end position="339"/>
    </location>
</feature>
<feature type="chain" id="PRO_5026677963" evidence="3">
    <location>
        <begin position="22"/>
        <end position="379"/>
    </location>
</feature>
<feature type="signal peptide" evidence="3">
    <location>
        <begin position="1"/>
        <end position="21"/>
    </location>
</feature>
<dbReference type="PROSITE" id="PS50983">
    <property type="entry name" value="FE_B12_PBP"/>
    <property type="match status" value="1"/>
</dbReference>
<dbReference type="AlphaFoldDB" id="A0A6N2S0H6"/>
<dbReference type="PANTHER" id="PTHR30535:SF34">
    <property type="entry name" value="MOLYBDATE-BINDING PROTEIN MOLA"/>
    <property type="match status" value="1"/>
</dbReference>
<evidence type="ECO:0000256" key="1">
    <source>
        <dbReference type="ARBA" id="ARBA00008814"/>
    </source>
</evidence>